<dbReference type="Gene3D" id="3.40.50.2300">
    <property type="match status" value="1"/>
</dbReference>
<evidence type="ECO:0000313" key="6">
    <source>
        <dbReference type="Proteomes" id="UP000185669"/>
    </source>
</evidence>
<gene>
    <name evidence="5" type="ORF">SAMN05421834_10858</name>
</gene>
<keyword evidence="2" id="KW-0238">DNA-binding</keyword>
<dbReference type="STRING" id="56779.SAMN05421834_10858"/>
<name>A0A1N6VNB3_9FIRM</name>
<dbReference type="SUPFAM" id="SSF53822">
    <property type="entry name" value="Periplasmic binding protein-like I"/>
    <property type="match status" value="1"/>
</dbReference>
<dbReference type="Proteomes" id="UP000185669">
    <property type="component" value="Unassembled WGS sequence"/>
</dbReference>
<evidence type="ECO:0000259" key="4">
    <source>
        <dbReference type="Pfam" id="PF13377"/>
    </source>
</evidence>
<dbReference type="Pfam" id="PF13377">
    <property type="entry name" value="Peripla_BP_3"/>
    <property type="match status" value="1"/>
</dbReference>
<dbReference type="InterPro" id="IPR046335">
    <property type="entry name" value="LacI/GalR-like_sensor"/>
</dbReference>
<dbReference type="GO" id="GO:0003677">
    <property type="term" value="F:DNA binding"/>
    <property type="evidence" value="ECO:0007669"/>
    <property type="project" value="UniProtKB-KW"/>
</dbReference>
<organism evidence="5 6">
    <name type="scientific">Halanaerobium kushneri</name>
    <dbReference type="NCBI Taxonomy" id="56779"/>
    <lineage>
        <taxon>Bacteria</taxon>
        <taxon>Bacillati</taxon>
        <taxon>Bacillota</taxon>
        <taxon>Clostridia</taxon>
        <taxon>Halanaerobiales</taxon>
        <taxon>Halanaerobiaceae</taxon>
        <taxon>Halanaerobium</taxon>
    </lineage>
</organism>
<dbReference type="InterPro" id="IPR028082">
    <property type="entry name" value="Peripla_BP_I"/>
</dbReference>
<protein>
    <submittedName>
        <fullName evidence="5">Substrate-binding protein-like domain-containing protein</fullName>
    </submittedName>
</protein>
<sequence length="84" mass="9769">MIIIIYKFLSILKHVTHFYLSILTHVTHFKQIKPALTTMKVRKVEMGKEAANLLFNKLNGNERTYPVKITVPTKLMLRDSTIKV</sequence>
<dbReference type="AlphaFoldDB" id="A0A1N6VNB3"/>
<accession>A0A1N6VNB3</accession>
<evidence type="ECO:0000313" key="5">
    <source>
        <dbReference type="EMBL" id="SIQ79228.1"/>
    </source>
</evidence>
<keyword evidence="6" id="KW-1185">Reference proteome</keyword>
<reference evidence="6" key="1">
    <citation type="submission" date="2017-01" db="EMBL/GenBank/DDBJ databases">
        <authorList>
            <person name="Varghese N."/>
            <person name="Submissions S."/>
        </authorList>
    </citation>
    <scope>NUCLEOTIDE SEQUENCE [LARGE SCALE GENOMIC DNA]</scope>
    <source>
        <strain evidence="6">ATCC 700103</strain>
    </source>
</reference>
<feature type="domain" description="Transcriptional regulator LacI/GalR-like sensor" evidence="4">
    <location>
        <begin position="29"/>
        <end position="81"/>
    </location>
</feature>
<evidence type="ECO:0000256" key="1">
    <source>
        <dbReference type="ARBA" id="ARBA00023015"/>
    </source>
</evidence>
<dbReference type="RefSeq" id="WP_076544676.1">
    <property type="nucleotide sequence ID" value="NZ_FTNC01000008.1"/>
</dbReference>
<keyword evidence="3" id="KW-0804">Transcription</keyword>
<evidence type="ECO:0000256" key="2">
    <source>
        <dbReference type="ARBA" id="ARBA00023125"/>
    </source>
</evidence>
<dbReference type="EMBL" id="FTNC01000008">
    <property type="protein sequence ID" value="SIQ79228.1"/>
    <property type="molecule type" value="Genomic_DNA"/>
</dbReference>
<keyword evidence="1" id="KW-0805">Transcription regulation</keyword>
<proteinExistence type="predicted"/>
<evidence type="ECO:0000256" key="3">
    <source>
        <dbReference type="ARBA" id="ARBA00023163"/>
    </source>
</evidence>